<dbReference type="PANTHER" id="PTHR10165">
    <property type="entry name" value="LIPID PHOSPHATE PHOSPHATASE"/>
    <property type="match status" value="1"/>
</dbReference>
<dbReference type="Proteomes" id="UP000008063">
    <property type="component" value="Unassembled WGS sequence"/>
</dbReference>
<dbReference type="EMBL" id="GL945485">
    <property type="protein sequence ID" value="EGN95361.1"/>
    <property type="molecule type" value="Genomic_DNA"/>
</dbReference>
<keyword evidence="1" id="KW-0472">Membrane</keyword>
<dbReference type="OrthoDB" id="8907274at2759"/>
<feature type="non-terminal residue" evidence="2">
    <location>
        <position position="112"/>
    </location>
</feature>
<evidence type="ECO:0000313" key="3">
    <source>
        <dbReference type="Proteomes" id="UP000008063"/>
    </source>
</evidence>
<feature type="transmembrane region" description="Helical" evidence="1">
    <location>
        <begin position="79"/>
        <end position="99"/>
    </location>
</feature>
<name>F8Q723_SERL3</name>
<dbReference type="GO" id="GO:0046839">
    <property type="term" value="P:phospholipid dephosphorylation"/>
    <property type="evidence" value="ECO:0007669"/>
    <property type="project" value="TreeGrafter"/>
</dbReference>
<dbReference type="AlphaFoldDB" id="F8Q723"/>
<dbReference type="InterPro" id="IPR043216">
    <property type="entry name" value="PAP-like"/>
</dbReference>
<keyword evidence="3" id="KW-1185">Reference proteome</keyword>
<evidence type="ECO:0000256" key="1">
    <source>
        <dbReference type="SAM" id="Phobius"/>
    </source>
</evidence>
<evidence type="ECO:0000313" key="2">
    <source>
        <dbReference type="EMBL" id="EGN95361.1"/>
    </source>
</evidence>
<proteinExistence type="predicted"/>
<dbReference type="STRING" id="936435.F8Q723"/>
<reference evidence="3" key="1">
    <citation type="journal article" date="2011" name="Science">
        <title>The plant cell wall-decomposing machinery underlies the functional diversity of forest fungi.</title>
        <authorList>
            <person name="Eastwood D.C."/>
            <person name="Floudas D."/>
            <person name="Binder M."/>
            <person name="Majcherczyk A."/>
            <person name="Schneider P."/>
            <person name="Aerts A."/>
            <person name="Asiegbu F.O."/>
            <person name="Baker S.E."/>
            <person name="Barry K."/>
            <person name="Bendiksby M."/>
            <person name="Blumentritt M."/>
            <person name="Coutinho P.M."/>
            <person name="Cullen D."/>
            <person name="de Vries R.P."/>
            <person name="Gathman A."/>
            <person name="Goodell B."/>
            <person name="Henrissat B."/>
            <person name="Ihrmark K."/>
            <person name="Kauserud H."/>
            <person name="Kohler A."/>
            <person name="LaButti K."/>
            <person name="Lapidus A."/>
            <person name="Lavin J.L."/>
            <person name="Lee Y.-H."/>
            <person name="Lindquist E."/>
            <person name="Lilly W."/>
            <person name="Lucas S."/>
            <person name="Morin E."/>
            <person name="Murat C."/>
            <person name="Oguiza J.A."/>
            <person name="Park J."/>
            <person name="Pisabarro A.G."/>
            <person name="Riley R."/>
            <person name="Rosling A."/>
            <person name="Salamov A."/>
            <person name="Schmidt O."/>
            <person name="Schmutz J."/>
            <person name="Skrede I."/>
            <person name="Stenlid J."/>
            <person name="Wiebenga A."/>
            <person name="Xie X."/>
            <person name="Kuees U."/>
            <person name="Hibbett D.S."/>
            <person name="Hoffmeister D."/>
            <person name="Hoegberg N."/>
            <person name="Martin F."/>
            <person name="Grigoriev I.V."/>
            <person name="Watkinson S.C."/>
        </authorList>
    </citation>
    <scope>NUCLEOTIDE SEQUENCE [LARGE SCALE GENOMIC DNA]</scope>
    <source>
        <strain evidence="3">strain S7.3</strain>
    </source>
</reference>
<dbReference type="HOGENOM" id="CLU_2151857_0_0_1"/>
<sequence>MRSLFTRNTNGMDRSSGKTTDRKRRIKLVKSYAPDWIITIVLAIVFFALNDIHGFRRDFSVNDISIRHPYAVHERVPDVALYMIAVASPIVLQLVINLFTVRSFWDFHNSVL</sequence>
<keyword evidence="1" id="KW-1133">Transmembrane helix</keyword>
<dbReference type="PANTHER" id="PTHR10165:SF35">
    <property type="entry name" value="RE23632P"/>
    <property type="match status" value="1"/>
</dbReference>
<dbReference type="GO" id="GO:0016020">
    <property type="term" value="C:membrane"/>
    <property type="evidence" value="ECO:0007669"/>
    <property type="project" value="TreeGrafter"/>
</dbReference>
<dbReference type="InParanoid" id="F8Q723"/>
<gene>
    <name evidence="2" type="ORF">SERLA73DRAFT_141954</name>
</gene>
<keyword evidence="1" id="KW-0812">Transmembrane</keyword>
<feature type="transmembrane region" description="Helical" evidence="1">
    <location>
        <begin position="32"/>
        <end position="49"/>
    </location>
</feature>
<accession>F8Q723</accession>
<dbReference type="GO" id="GO:0008195">
    <property type="term" value="F:phosphatidate phosphatase activity"/>
    <property type="evidence" value="ECO:0007669"/>
    <property type="project" value="TreeGrafter"/>
</dbReference>
<organism evidence="3">
    <name type="scientific">Serpula lacrymans var. lacrymans (strain S7.3)</name>
    <name type="common">Dry rot fungus</name>
    <dbReference type="NCBI Taxonomy" id="936435"/>
    <lineage>
        <taxon>Eukaryota</taxon>
        <taxon>Fungi</taxon>
        <taxon>Dikarya</taxon>
        <taxon>Basidiomycota</taxon>
        <taxon>Agaricomycotina</taxon>
        <taxon>Agaricomycetes</taxon>
        <taxon>Agaricomycetidae</taxon>
        <taxon>Boletales</taxon>
        <taxon>Coniophorineae</taxon>
        <taxon>Serpulaceae</taxon>
        <taxon>Serpula</taxon>
    </lineage>
</organism>
<dbReference type="GO" id="GO:0006644">
    <property type="term" value="P:phospholipid metabolic process"/>
    <property type="evidence" value="ECO:0007669"/>
    <property type="project" value="InterPro"/>
</dbReference>
<protein>
    <submittedName>
        <fullName evidence="2">Uncharacterized protein</fullName>
    </submittedName>
</protein>